<accession>C6Y3K2</accession>
<dbReference type="RefSeq" id="WP_012781225.1">
    <property type="nucleotide sequence ID" value="NC_013061.1"/>
</dbReference>
<proteinExistence type="predicted"/>
<evidence type="ECO:0000313" key="2">
    <source>
        <dbReference type="EMBL" id="ACU03281.1"/>
    </source>
</evidence>
<evidence type="ECO:0000256" key="1">
    <source>
        <dbReference type="SAM" id="Coils"/>
    </source>
</evidence>
<dbReference type="OrthoDB" id="9808753at2"/>
<sequence length="329" mass="36116">MKIINKIIWFILIFPVVGNAQVLGPDQGNNVEISSIAGASQNSFMNKQWLYRSQNGNDWTSTRLHNGISIDNSFLVPGVSSKTWWERDPYNNVQSWGNAANTYLTINQGNIGIGTADPGSRKLKLVTASAETDVGIEVEIGRTTGTNYGVVGKAIGFGANTNIGLFTAATGATSNLGLRIYNVASATGSYAIYSDSPAQSYFQGNVGIGIETPTDKLVVNGNIRAREIKVENANWPDYVFTRDYQLPTLQQTENHIKEKGHLPGIPSAAEVKANGIDLGEMNAKLLQKIEELTLHLTEKEKQLNHEKNINLNQEDRLKQLELKIEQLNK</sequence>
<dbReference type="AlphaFoldDB" id="C6Y3K2"/>
<dbReference type="EMBL" id="CP001681">
    <property type="protein sequence ID" value="ACU03281.1"/>
    <property type="molecule type" value="Genomic_DNA"/>
</dbReference>
<reference evidence="2 3" key="1">
    <citation type="journal article" date="2009" name="Stand. Genomic Sci.">
        <title>Complete genome sequence of Pedobacter heparinus type strain (HIM 762-3).</title>
        <authorList>
            <person name="Han C."/>
            <person name="Spring S."/>
            <person name="Lapidus A."/>
            <person name="Del Rio T.G."/>
            <person name="Tice H."/>
            <person name="Copeland A."/>
            <person name="Cheng J.F."/>
            <person name="Lucas S."/>
            <person name="Chen F."/>
            <person name="Nolan M."/>
            <person name="Bruce D."/>
            <person name="Goodwin L."/>
            <person name="Pitluck S."/>
            <person name="Ivanova N."/>
            <person name="Mavromatis K."/>
            <person name="Mikhailova N."/>
            <person name="Pati A."/>
            <person name="Chen A."/>
            <person name="Palaniappan K."/>
            <person name="Land M."/>
            <person name="Hauser L."/>
            <person name="Chang Y.J."/>
            <person name="Jeffries C.C."/>
            <person name="Saunders E."/>
            <person name="Chertkov O."/>
            <person name="Brettin T."/>
            <person name="Goker M."/>
            <person name="Rohde M."/>
            <person name="Bristow J."/>
            <person name="Eisen J.A."/>
            <person name="Markowitz V."/>
            <person name="Hugenholtz P."/>
            <person name="Kyrpides N.C."/>
            <person name="Klenk H.P."/>
            <person name="Detter J.C."/>
        </authorList>
    </citation>
    <scope>NUCLEOTIDE SEQUENCE [LARGE SCALE GENOMIC DNA]</scope>
    <source>
        <strain evidence="3">ATCC 13125 / DSM 2366 / CIP 104194 / JCM 7457 / NBRC 12017 / NCIMB 9290 / NRRL B-14731 / HIM 762-3</strain>
    </source>
</reference>
<keyword evidence="3" id="KW-1185">Reference proteome</keyword>
<evidence type="ECO:0000313" key="3">
    <source>
        <dbReference type="Proteomes" id="UP000000852"/>
    </source>
</evidence>
<dbReference type="STRING" id="485917.Phep_1062"/>
<dbReference type="KEGG" id="phe:Phep_1062"/>
<keyword evidence="1" id="KW-0175">Coiled coil</keyword>
<protein>
    <submittedName>
        <fullName evidence="2">Uncharacterized protein</fullName>
    </submittedName>
</protein>
<gene>
    <name evidence="2" type="ordered locus">Phep_1062</name>
</gene>
<organism evidence="2 3">
    <name type="scientific">Pedobacter heparinus (strain ATCC 13125 / DSM 2366 / CIP 104194 / JCM 7457 / NBRC 12017 / NCIMB 9290 / NRRL B-14731 / HIM 762-3)</name>
    <dbReference type="NCBI Taxonomy" id="485917"/>
    <lineage>
        <taxon>Bacteria</taxon>
        <taxon>Pseudomonadati</taxon>
        <taxon>Bacteroidota</taxon>
        <taxon>Sphingobacteriia</taxon>
        <taxon>Sphingobacteriales</taxon>
        <taxon>Sphingobacteriaceae</taxon>
        <taxon>Pedobacter</taxon>
    </lineage>
</organism>
<feature type="coiled-coil region" evidence="1">
    <location>
        <begin position="282"/>
        <end position="323"/>
    </location>
</feature>
<dbReference type="Proteomes" id="UP000000852">
    <property type="component" value="Chromosome"/>
</dbReference>
<name>C6Y3K2_PEDHD</name>
<dbReference type="eggNOG" id="COG5295">
    <property type="taxonomic scope" value="Bacteria"/>
</dbReference>
<dbReference type="HOGENOM" id="CLU_044440_1_0_10"/>